<dbReference type="InterPro" id="IPR035996">
    <property type="entry name" value="4pyrrol_Methylase_sf"/>
</dbReference>
<name>A0ABY4M2R8_9ACTN</name>
<dbReference type="Gene3D" id="3.40.1010.10">
    <property type="entry name" value="Cobalt-precorrin-4 Transmethylase, Domain 1"/>
    <property type="match status" value="1"/>
</dbReference>
<dbReference type="RefSeq" id="WP_248862856.1">
    <property type="nucleotide sequence ID" value="NZ_CP086322.1"/>
</dbReference>
<dbReference type="InterPro" id="IPR014777">
    <property type="entry name" value="4pyrrole_Mease_sub1"/>
</dbReference>
<organism evidence="2 3">
    <name type="scientific">Streptomyces halobius</name>
    <dbReference type="NCBI Taxonomy" id="2879846"/>
    <lineage>
        <taxon>Bacteria</taxon>
        <taxon>Bacillati</taxon>
        <taxon>Actinomycetota</taxon>
        <taxon>Actinomycetes</taxon>
        <taxon>Kitasatosporales</taxon>
        <taxon>Streptomycetaceae</taxon>
        <taxon>Streptomyces</taxon>
    </lineage>
</organism>
<protein>
    <recommendedName>
        <fullName evidence="1">Tetrapyrrole methylase domain-containing protein</fullName>
    </recommendedName>
</protein>
<feature type="domain" description="Tetrapyrrole methylase" evidence="1">
    <location>
        <begin position="10"/>
        <end position="210"/>
    </location>
</feature>
<dbReference type="SUPFAM" id="SSF53790">
    <property type="entry name" value="Tetrapyrrole methylase"/>
    <property type="match status" value="1"/>
</dbReference>
<evidence type="ECO:0000313" key="2">
    <source>
        <dbReference type="EMBL" id="UQA92037.1"/>
    </source>
</evidence>
<evidence type="ECO:0000313" key="3">
    <source>
        <dbReference type="Proteomes" id="UP000830115"/>
    </source>
</evidence>
<dbReference type="Proteomes" id="UP000830115">
    <property type="component" value="Chromosome"/>
</dbReference>
<proteinExistence type="predicted"/>
<evidence type="ECO:0000259" key="1">
    <source>
        <dbReference type="Pfam" id="PF00590"/>
    </source>
</evidence>
<keyword evidence="3" id="KW-1185">Reference proteome</keyword>
<dbReference type="CDD" id="cd19916">
    <property type="entry name" value="OphMA_like"/>
    <property type="match status" value="1"/>
</dbReference>
<sequence length="262" mass="28638">MTVTSSRAELIVVGTGYRAIGDLTLEAKASIVQADTVLCLVGDPMVTGYLARLNPSVRTLDGFYAKGKRRQESYEEMVREILAEVRRDRLVCCALYGHPGVFAYPGHEAVRRTRLEGIPARMLAGSSAEDWLFADLGLDPATSGCQSFEASDFLLRRRIFDPTSLLVLWQVGVIGMTDRDLDFDARDGAALLAERLVAAYGGDHEVTVYEASPYPVTPPRISPVPLAKLADTQLTAISTLVVPPLPARPFDREVLARMRTAV</sequence>
<dbReference type="EMBL" id="CP086322">
    <property type="protein sequence ID" value="UQA92037.1"/>
    <property type="molecule type" value="Genomic_DNA"/>
</dbReference>
<reference evidence="2" key="1">
    <citation type="submission" date="2021-10" db="EMBL/GenBank/DDBJ databases">
        <title>Streptomyces nigrumlapis sp.nov.,an antimicrobial producing actinobacterium isolated from Black Gobi rocks.</title>
        <authorList>
            <person name="Wen Y."/>
            <person name="Zhang W."/>
            <person name="Liu X.G."/>
        </authorList>
    </citation>
    <scope>NUCLEOTIDE SEQUENCE</scope>
    <source>
        <strain evidence="2">ST13-2-2</strain>
    </source>
</reference>
<dbReference type="InterPro" id="IPR000878">
    <property type="entry name" value="4pyrrol_Mease"/>
</dbReference>
<accession>A0ABY4M2R8</accession>
<gene>
    <name evidence="2" type="ORF">K9S39_09420</name>
</gene>
<dbReference type="Pfam" id="PF00590">
    <property type="entry name" value="TP_methylase"/>
    <property type="match status" value="1"/>
</dbReference>